<dbReference type="InterPro" id="IPR001356">
    <property type="entry name" value="HD"/>
</dbReference>
<dbReference type="EMBL" id="CAXLJM020000072">
    <property type="protein sequence ID" value="CAL8128007.1"/>
    <property type="molecule type" value="Genomic_DNA"/>
</dbReference>
<proteinExistence type="predicted"/>
<dbReference type="InterPro" id="IPR009057">
    <property type="entry name" value="Homeodomain-like_sf"/>
</dbReference>
<dbReference type="Gene3D" id="1.10.10.60">
    <property type="entry name" value="Homeodomain-like"/>
    <property type="match status" value="1"/>
</dbReference>
<dbReference type="PROSITE" id="PS50071">
    <property type="entry name" value="HOMEOBOX_2"/>
    <property type="match status" value="1"/>
</dbReference>
<evidence type="ECO:0000313" key="6">
    <source>
        <dbReference type="EMBL" id="CAL8128007.1"/>
    </source>
</evidence>
<dbReference type="Pfam" id="PF00046">
    <property type="entry name" value="Homeodomain"/>
    <property type="match status" value="1"/>
</dbReference>
<reference evidence="6 7" key="1">
    <citation type="submission" date="2024-08" db="EMBL/GenBank/DDBJ databases">
        <authorList>
            <person name="Cucini C."/>
            <person name="Frati F."/>
        </authorList>
    </citation>
    <scope>NUCLEOTIDE SEQUENCE [LARGE SCALE GENOMIC DNA]</scope>
</reference>
<evidence type="ECO:0000256" key="4">
    <source>
        <dbReference type="SAM" id="MobiDB-lite"/>
    </source>
</evidence>
<dbReference type="SMART" id="SM00389">
    <property type="entry name" value="HOX"/>
    <property type="match status" value="1"/>
</dbReference>
<dbReference type="Proteomes" id="UP001642540">
    <property type="component" value="Unassembled WGS sequence"/>
</dbReference>
<protein>
    <recommendedName>
        <fullName evidence="5">Homeobox domain-containing protein</fullName>
    </recommendedName>
</protein>
<feature type="region of interest" description="Disordered" evidence="4">
    <location>
        <begin position="112"/>
        <end position="138"/>
    </location>
</feature>
<evidence type="ECO:0000256" key="3">
    <source>
        <dbReference type="RuleBase" id="RU000682"/>
    </source>
</evidence>
<evidence type="ECO:0000313" key="7">
    <source>
        <dbReference type="Proteomes" id="UP001642540"/>
    </source>
</evidence>
<comment type="subcellular location">
    <subcellularLocation>
        <location evidence="1 2 3">Nucleus</location>
    </subcellularLocation>
</comment>
<dbReference type="CDD" id="cd00086">
    <property type="entry name" value="homeodomain"/>
    <property type="match status" value="1"/>
</dbReference>
<keyword evidence="2 3" id="KW-0371">Homeobox</keyword>
<sequence length="360" mass="41121">MASGQTNQDKSQQRLQETLERVKKKVVPLKRTIVLYNPFDDSDSMDDSPPPSPKRTSYRNRRKGFYELEEKFETNPNPSNSDIFKITYETGLTRVQIKRWFQRRRKKISVAESTLKVSTPPTLQPSDSRRRSDSGTQKQNVVALRSNLVGHSIPIVVGNRVESQPLTSIQCYSPPPPLQFDSWKPKLPEAITVIYEGPPPPARREASHTSLNVIRTSTVVTLERFKGLLNSDDWDDATSRLLALATSNIPLAAVVLKESKLLKEDVLPSWFTLDFSQQLQIIQWKENYLMKFQSNSDNVVRGVRVVLESVVIPWIAVFIYGKLVPDEEKGMTRALRDACKVINNQALREYKWQVPSLIDQ</sequence>
<comment type="caution">
    <text evidence="6">The sequence shown here is derived from an EMBL/GenBank/DDBJ whole genome shotgun (WGS) entry which is preliminary data.</text>
</comment>
<keyword evidence="2 3" id="KW-0539">Nucleus</keyword>
<organism evidence="6 7">
    <name type="scientific">Orchesella dallaii</name>
    <dbReference type="NCBI Taxonomy" id="48710"/>
    <lineage>
        <taxon>Eukaryota</taxon>
        <taxon>Metazoa</taxon>
        <taxon>Ecdysozoa</taxon>
        <taxon>Arthropoda</taxon>
        <taxon>Hexapoda</taxon>
        <taxon>Collembola</taxon>
        <taxon>Entomobryomorpha</taxon>
        <taxon>Entomobryoidea</taxon>
        <taxon>Orchesellidae</taxon>
        <taxon>Orchesellinae</taxon>
        <taxon>Orchesella</taxon>
    </lineage>
</organism>
<evidence type="ECO:0000256" key="2">
    <source>
        <dbReference type="PROSITE-ProRule" id="PRU00108"/>
    </source>
</evidence>
<dbReference type="SUPFAM" id="SSF46689">
    <property type="entry name" value="Homeodomain-like"/>
    <property type="match status" value="1"/>
</dbReference>
<feature type="DNA-binding region" description="Homeobox" evidence="2">
    <location>
        <begin position="53"/>
        <end position="112"/>
    </location>
</feature>
<gene>
    <name evidence="6" type="ORF">ODALV1_LOCUS22047</name>
</gene>
<keyword evidence="7" id="KW-1185">Reference proteome</keyword>
<evidence type="ECO:0000259" key="5">
    <source>
        <dbReference type="PROSITE" id="PS50071"/>
    </source>
</evidence>
<feature type="compositionally biased region" description="Polar residues" evidence="4">
    <location>
        <begin position="112"/>
        <end position="126"/>
    </location>
</feature>
<feature type="domain" description="Homeobox" evidence="5">
    <location>
        <begin position="51"/>
        <end position="111"/>
    </location>
</feature>
<evidence type="ECO:0000256" key="1">
    <source>
        <dbReference type="ARBA" id="ARBA00004123"/>
    </source>
</evidence>
<accession>A0ABP1RGY6</accession>
<name>A0ABP1RGY6_9HEXA</name>
<keyword evidence="2 3" id="KW-0238">DNA-binding</keyword>
<feature type="region of interest" description="Disordered" evidence="4">
    <location>
        <begin position="37"/>
        <end position="61"/>
    </location>
</feature>